<feature type="region of interest" description="Disordered" evidence="1">
    <location>
        <begin position="1"/>
        <end position="20"/>
    </location>
</feature>
<reference evidence="2 3" key="1">
    <citation type="submission" date="2011-05" db="EMBL/GenBank/DDBJ databases">
        <title>Complete sequence of chromosome of Frankia symbiont of Datisca glomerata.</title>
        <authorList>
            <consortium name="US DOE Joint Genome Institute"/>
            <person name="Lucas S."/>
            <person name="Han J."/>
            <person name="Lapidus A."/>
            <person name="Cheng J.-F."/>
            <person name="Goodwin L."/>
            <person name="Pitluck S."/>
            <person name="Peters L."/>
            <person name="Mikhailova N."/>
            <person name="Chertkov O."/>
            <person name="Teshima H."/>
            <person name="Han C."/>
            <person name="Tapia R."/>
            <person name="Land M."/>
            <person name="Hauser L."/>
            <person name="Kyrpides N."/>
            <person name="Ivanova N."/>
            <person name="Pagani I."/>
            <person name="Berry A."/>
            <person name="Pawlowski K."/>
            <person name="Persson T."/>
            <person name="Vanden Heuvel B."/>
            <person name="Benson D."/>
            <person name="Woyke T."/>
        </authorList>
    </citation>
    <scope>NUCLEOTIDE SEQUENCE [LARGE SCALE GENOMIC DNA]</scope>
    <source>
        <strain evidence="3">4085684</strain>
    </source>
</reference>
<feature type="region of interest" description="Disordered" evidence="1">
    <location>
        <begin position="314"/>
        <end position="352"/>
    </location>
</feature>
<keyword evidence="3" id="KW-1185">Reference proteome</keyword>
<dbReference type="eggNOG" id="ENOG5033QGS">
    <property type="taxonomic scope" value="Bacteria"/>
</dbReference>
<protein>
    <submittedName>
        <fullName evidence="2">Uncharacterized protein</fullName>
    </submittedName>
</protein>
<evidence type="ECO:0000256" key="1">
    <source>
        <dbReference type="SAM" id="MobiDB-lite"/>
    </source>
</evidence>
<evidence type="ECO:0000313" key="3">
    <source>
        <dbReference type="Proteomes" id="UP000001549"/>
    </source>
</evidence>
<dbReference type="RefSeq" id="WP_013874650.1">
    <property type="nucleotide sequence ID" value="NC_015656.1"/>
</dbReference>
<accession>F8B1K8</accession>
<feature type="compositionally biased region" description="Basic and acidic residues" evidence="1">
    <location>
        <begin position="1"/>
        <end position="12"/>
    </location>
</feature>
<dbReference type="KEGG" id="fsy:FsymDg_3470"/>
<sequence length="972" mass="104227">MTAPTERSRRPATDGTASAYGPRLRLPVSVRVTPDATGWVSAEAVRAGVADAVAAACARFPLSVLGIRPGDVTTVAVGAAPSEAGPRVPETLLAAAERGATDGAARAGFRSRATARGPARVDDPPAEPFDPSRIRYTPTGTTYEIPFFDGGTTRVPLRDDANRREPWLPPAGVAVSVEEAVRIAWRWHLYRHGGPALDRELPGYHGFIRTTSGAFLRFLFLTRVDAVGADGMPLPGRYRHVMTVDSGGEYGGIVFFANSPRTASLPSGLGTGQGELSFGEGADTIPIVFARQPFPEALLKAGGGAGVGYIAAPGEQGSPTARDDVVPPDDEPSALDVADIPRSDTGTRRAWPGAPEALRAPLVCRSYLVEPKLSDLVDTRNLVGRMRALAAALAIPECGYAGMFALHCATAISGRARGVAAASIASGATTEVTVRPDATGNNGFVHLTPSPTPELHWLRRLAGLAREVDIFAGDVVSTYLDAANARLVGIADGDPPNAAGWAIRFIGDLADALRFGYENVFAETCRSIMLQQLRSSRAGITARQRKQNFDALVEDIGSKIEKLGDLVLWPTVLLRAIEYAGSVGRSAGTVREILSIHRVRRTRDDYYELPAPIESTPRRILDLVGDDRVEERGGERVAVHDGRAWTADQLRETINQRRRLLNMSDPLFYQVPDLQTIAFRRELDRGYLERYLRTLLADMLAANERMTGEATDLQDGAHFALAASKYAEREGGRDWRGLRYTLQGIHQLADDVLAPEVHGLRLYAAGVDQAIDHKAARDKLLQFASTFGIILLGLFCAPLGAVAAAAITGAVSIGFAVHDVLDAQRETDLYHALEDPELFQHWQDVQLDQLMAAISVAFSVFDAAAVGKGARTLTSAALEGLRVAEKQGARTAVRLAAAEVRERVLKGLTEEMIQHAVRQAVHEAAVVAVMNELLPHVITPVLVPWIRRQAQEHGTAAEVDAALGPLATGGTP</sequence>
<name>F8B1K8_9ACTN</name>
<dbReference type="HOGENOM" id="CLU_305194_0_0_11"/>
<evidence type="ECO:0000313" key="2">
    <source>
        <dbReference type="EMBL" id="AEH10761.1"/>
    </source>
</evidence>
<proteinExistence type="predicted"/>
<dbReference type="EMBL" id="CP002801">
    <property type="protein sequence ID" value="AEH10761.1"/>
    <property type="molecule type" value="Genomic_DNA"/>
</dbReference>
<dbReference type="AlphaFoldDB" id="F8B1K8"/>
<dbReference type="STRING" id="656024.FsymDg_3470"/>
<feature type="region of interest" description="Disordered" evidence="1">
    <location>
        <begin position="103"/>
        <end position="135"/>
    </location>
</feature>
<organism evidence="2 3">
    <name type="scientific">Candidatus Protofrankia datiscae</name>
    <dbReference type="NCBI Taxonomy" id="2716812"/>
    <lineage>
        <taxon>Bacteria</taxon>
        <taxon>Bacillati</taxon>
        <taxon>Actinomycetota</taxon>
        <taxon>Actinomycetes</taxon>
        <taxon>Frankiales</taxon>
        <taxon>Frankiaceae</taxon>
        <taxon>Protofrankia</taxon>
    </lineage>
</organism>
<dbReference type="Proteomes" id="UP000001549">
    <property type="component" value="Chromosome"/>
</dbReference>
<gene>
    <name evidence="2" type="ordered locus">FsymDg_3470</name>
</gene>